<dbReference type="InterPro" id="IPR036390">
    <property type="entry name" value="WH_DNA-bd_sf"/>
</dbReference>
<dbReference type="GO" id="GO:0003700">
    <property type="term" value="F:DNA-binding transcription factor activity"/>
    <property type="evidence" value="ECO:0007669"/>
    <property type="project" value="InterPro"/>
</dbReference>
<gene>
    <name evidence="5" type="ORF">H6A12_08345</name>
</gene>
<dbReference type="EMBL" id="JACJKY010000012">
    <property type="protein sequence ID" value="MBM6921161.1"/>
    <property type="molecule type" value="Genomic_DNA"/>
</dbReference>
<evidence type="ECO:0000256" key="3">
    <source>
        <dbReference type="ARBA" id="ARBA00023163"/>
    </source>
</evidence>
<dbReference type="PROSITE" id="PS50987">
    <property type="entry name" value="HTH_ARSR_2"/>
    <property type="match status" value="1"/>
</dbReference>
<dbReference type="AlphaFoldDB" id="A0A939BER0"/>
<name>A0A939BER0_9FIRM</name>
<evidence type="ECO:0000313" key="5">
    <source>
        <dbReference type="EMBL" id="MBM6921161.1"/>
    </source>
</evidence>
<protein>
    <submittedName>
        <fullName evidence="5">Winged helix-turn-helix transcriptional regulator</fullName>
    </submittedName>
</protein>
<keyword evidence="2" id="KW-0238">DNA-binding</keyword>
<evidence type="ECO:0000313" key="6">
    <source>
        <dbReference type="Proteomes" id="UP000774750"/>
    </source>
</evidence>
<sequence>MEIDAKKTATIFKAFCDENRIRILMLLSTGEKCACKLLETLQITQPTLSHHMKILCDSGIVVGRKDGKWMHYSISEEGTAYAKACFSAVTNCHQTDEESQCCIK</sequence>
<dbReference type="GO" id="GO:0003677">
    <property type="term" value="F:DNA binding"/>
    <property type="evidence" value="ECO:0007669"/>
    <property type="project" value="UniProtKB-KW"/>
</dbReference>
<dbReference type="Gene3D" id="1.10.10.10">
    <property type="entry name" value="Winged helix-like DNA-binding domain superfamily/Winged helix DNA-binding domain"/>
    <property type="match status" value="1"/>
</dbReference>
<keyword evidence="6" id="KW-1185">Reference proteome</keyword>
<comment type="caution">
    <text evidence="5">The sequence shown here is derived from an EMBL/GenBank/DDBJ whole genome shotgun (WGS) entry which is preliminary data.</text>
</comment>
<dbReference type="NCBIfam" id="NF033788">
    <property type="entry name" value="HTH_metalloreg"/>
    <property type="match status" value="1"/>
</dbReference>
<dbReference type="SUPFAM" id="SSF46785">
    <property type="entry name" value="Winged helix' DNA-binding domain"/>
    <property type="match status" value="1"/>
</dbReference>
<dbReference type="InterPro" id="IPR001845">
    <property type="entry name" value="HTH_ArsR_DNA-bd_dom"/>
</dbReference>
<proteinExistence type="predicted"/>
<feature type="domain" description="HTH arsR-type" evidence="4">
    <location>
        <begin position="1"/>
        <end position="97"/>
    </location>
</feature>
<dbReference type="InterPro" id="IPR051081">
    <property type="entry name" value="HTH_MetalResp_TranReg"/>
</dbReference>
<keyword evidence="1" id="KW-0805">Transcription regulation</keyword>
<dbReference type="SMART" id="SM00418">
    <property type="entry name" value="HTH_ARSR"/>
    <property type="match status" value="1"/>
</dbReference>
<organism evidence="5 6">
    <name type="scientific">Merdimmobilis hominis</name>
    <dbReference type="NCBI Taxonomy" id="2897707"/>
    <lineage>
        <taxon>Bacteria</taxon>
        <taxon>Bacillati</taxon>
        <taxon>Bacillota</taxon>
        <taxon>Clostridia</taxon>
        <taxon>Eubacteriales</taxon>
        <taxon>Oscillospiraceae</taxon>
        <taxon>Merdimmobilis</taxon>
    </lineage>
</organism>
<dbReference type="RefSeq" id="WP_204446791.1">
    <property type="nucleotide sequence ID" value="NZ_JACJKY010000012.1"/>
</dbReference>
<dbReference type="PANTHER" id="PTHR33154:SF18">
    <property type="entry name" value="ARSENICAL RESISTANCE OPERON REPRESSOR"/>
    <property type="match status" value="1"/>
</dbReference>
<reference evidence="5" key="2">
    <citation type="journal article" date="2021" name="Sci. Rep.">
        <title>The distribution of antibiotic resistance genes in chicken gut microbiota commensals.</title>
        <authorList>
            <person name="Juricova H."/>
            <person name="Matiasovicova J."/>
            <person name="Kubasova T."/>
            <person name="Cejkova D."/>
            <person name="Rychlik I."/>
        </authorList>
    </citation>
    <scope>NUCLEOTIDE SEQUENCE</scope>
    <source>
        <strain evidence="5">An559</strain>
    </source>
</reference>
<evidence type="ECO:0000259" key="4">
    <source>
        <dbReference type="PROSITE" id="PS50987"/>
    </source>
</evidence>
<evidence type="ECO:0000256" key="2">
    <source>
        <dbReference type="ARBA" id="ARBA00023125"/>
    </source>
</evidence>
<dbReference type="PANTHER" id="PTHR33154">
    <property type="entry name" value="TRANSCRIPTIONAL REGULATOR, ARSR FAMILY"/>
    <property type="match status" value="1"/>
</dbReference>
<dbReference type="InterPro" id="IPR036388">
    <property type="entry name" value="WH-like_DNA-bd_sf"/>
</dbReference>
<dbReference type="PRINTS" id="PR00778">
    <property type="entry name" value="HTHARSR"/>
</dbReference>
<evidence type="ECO:0000256" key="1">
    <source>
        <dbReference type="ARBA" id="ARBA00023015"/>
    </source>
</evidence>
<dbReference type="Pfam" id="PF01022">
    <property type="entry name" value="HTH_5"/>
    <property type="match status" value="1"/>
</dbReference>
<dbReference type="InterPro" id="IPR011991">
    <property type="entry name" value="ArsR-like_HTH"/>
</dbReference>
<dbReference type="CDD" id="cd00090">
    <property type="entry name" value="HTH_ARSR"/>
    <property type="match status" value="1"/>
</dbReference>
<keyword evidence="3" id="KW-0804">Transcription</keyword>
<accession>A0A939BER0</accession>
<dbReference type="Proteomes" id="UP000774750">
    <property type="component" value="Unassembled WGS sequence"/>
</dbReference>
<reference evidence="5" key="1">
    <citation type="submission" date="2020-08" db="EMBL/GenBank/DDBJ databases">
        <authorList>
            <person name="Cejkova D."/>
            <person name="Kubasova T."/>
            <person name="Jahodarova E."/>
            <person name="Rychlik I."/>
        </authorList>
    </citation>
    <scope>NUCLEOTIDE SEQUENCE</scope>
    <source>
        <strain evidence="5">An559</strain>
    </source>
</reference>